<name>A0A6G1DCN4_9ORYZ</name>
<dbReference type="EMBL" id="SPHZ02000006">
    <property type="protein sequence ID" value="KAF0909934.1"/>
    <property type="molecule type" value="Genomic_DNA"/>
</dbReference>
<comment type="caution">
    <text evidence="1">The sequence shown here is derived from an EMBL/GenBank/DDBJ whole genome shotgun (WGS) entry which is preliminary data.</text>
</comment>
<dbReference type="Proteomes" id="UP000479710">
    <property type="component" value="Unassembled WGS sequence"/>
</dbReference>
<gene>
    <name evidence="1" type="ORF">E2562_001191</name>
</gene>
<keyword evidence="2" id="KW-1185">Reference proteome</keyword>
<dbReference type="AlphaFoldDB" id="A0A6G1DCN4"/>
<organism evidence="1 2">
    <name type="scientific">Oryza meyeriana var. granulata</name>
    <dbReference type="NCBI Taxonomy" id="110450"/>
    <lineage>
        <taxon>Eukaryota</taxon>
        <taxon>Viridiplantae</taxon>
        <taxon>Streptophyta</taxon>
        <taxon>Embryophyta</taxon>
        <taxon>Tracheophyta</taxon>
        <taxon>Spermatophyta</taxon>
        <taxon>Magnoliopsida</taxon>
        <taxon>Liliopsida</taxon>
        <taxon>Poales</taxon>
        <taxon>Poaceae</taxon>
        <taxon>BOP clade</taxon>
        <taxon>Oryzoideae</taxon>
        <taxon>Oryzeae</taxon>
        <taxon>Oryzinae</taxon>
        <taxon>Oryza</taxon>
        <taxon>Oryza meyeriana</taxon>
    </lineage>
</organism>
<evidence type="ECO:0000313" key="2">
    <source>
        <dbReference type="Proteomes" id="UP000479710"/>
    </source>
</evidence>
<proteinExistence type="predicted"/>
<accession>A0A6G1DCN4</accession>
<sequence length="111" mass="12632">MARDTAPPPQFLAIQVLAPVPPPPFHKIPLAATADHQLPPVNAADDRRFLYEYIAMPIDIVSCSSWLRELAATDDRHRQRTDYNRITGAEDLERKLLPWDKVFLLAHPILI</sequence>
<protein>
    <submittedName>
        <fullName evidence="1">Uncharacterized protein</fullName>
    </submittedName>
</protein>
<reference evidence="1 2" key="1">
    <citation type="submission" date="2019-11" db="EMBL/GenBank/DDBJ databases">
        <title>Whole genome sequence of Oryza granulata.</title>
        <authorList>
            <person name="Li W."/>
        </authorList>
    </citation>
    <scope>NUCLEOTIDE SEQUENCE [LARGE SCALE GENOMIC DNA]</scope>
    <source>
        <strain evidence="2">cv. Menghai</strain>
        <tissue evidence="1">Leaf</tissue>
    </source>
</reference>
<evidence type="ECO:0000313" key="1">
    <source>
        <dbReference type="EMBL" id="KAF0909934.1"/>
    </source>
</evidence>